<reference evidence="2 3" key="1">
    <citation type="submission" date="2019-12" db="EMBL/GenBank/DDBJ databases">
        <title>Shewanella insulae sp. nov., isolated from a tidal flat.</title>
        <authorList>
            <person name="Yoon J.-H."/>
        </authorList>
    </citation>
    <scope>NUCLEOTIDE SEQUENCE [LARGE SCALE GENOMIC DNA]</scope>
    <source>
        <strain evidence="2 3">JBTF-M18</strain>
    </source>
</reference>
<keyword evidence="3" id="KW-1185">Reference proteome</keyword>
<keyword evidence="1" id="KW-0732">Signal</keyword>
<dbReference type="AlphaFoldDB" id="A0A6L7HZE8"/>
<feature type="signal peptide" evidence="1">
    <location>
        <begin position="1"/>
        <end position="24"/>
    </location>
</feature>
<comment type="caution">
    <text evidence="2">The sequence shown here is derived from an EMBL/GenBank/DDBJ whole genome shotgun (WGS) entry which is preliminary data.</text>
</comment>
<name>A0A6L7HZE8_9GAMM</name>
<dbReference type="GO" id="GO:0036503">
    <property type="term" value="P:ERAD pathway"/>
    <property type="evidence" value="ECO:0007669"/>
    <property type="project" value="TreeGrafter"/>
</dbReference>
<accession>A0A6L7HZE8</accession>
<dbReference type="Pfam" id="PF08238">
    <property type="entry name" value="Sel1"/>
    <property type="match status" value="3"/>
</dbReference>
<evidence type="ECO:0000313" key="3">
    <source>
        <dbReference type="Proteomes" id="UP000474778"/>
    </source>
</evidence>
<dbReference type="PANTHER" id="PTHR11102">
    <property type="entry name" value="SEL-1-LIKE PROTEIN"/>
    <property type="match status" value="1"/>
</dbReference>
<dbReference type="Proteomes" id="UP000474778">
    <property type="component" value="Unassembled WGS sequence"/>
</dbReference>
<dbReference type="SMART" id="SM00671">
    <property type="entry name" value="SEL1"/>
    <property type="match status" value="3"/>
</dbReference>
<gene>
    <name evidence="2" type="ORF">GNT65_13540</name>
</gene>
<dbReference type="PANTHER" id="PTHR11102:SF147">
    <property type="entry name" value="SEL1L ADAPTOR SUBUNIT OF ERAD E3 UBIQUITIN LIGASE"/>
    <property type="match status" value="1"/>
</dbReference>
<protein>
    <submittedName>
        <fullName evidence="2">Sel1 repeat family protein</fullName>
    </submittedName>
</protein>
<dbReference type="SUPFAM" id="SSF81901">
    <property type="entry name" value="HCP-like"/>
    <property type="match status" value="1"/>
</dbReference>
<evidence type="ECO:0000313" key="2">
    <source>
        <dbReference type="EMBL" id="MXR69685.1"/>
    </source>
</evidence>
<dbReference type="Gene3D" id="1.25.40.10">
    <property type="entry name" value="Tetratricopeptide repeat domain"/>
    <property type="match status" value="1"/>
</dbReference>
<dbReference type="InterPro" id="IPR006597">
    <property type="entry name" value="Sel1-like"/>
</dbReference>
<dbReference type="InterPro" id="IPR011990">
    <property type="entry name" value="TPR-like_helical_dom_sf"/>
</dbReference>
<sequence length="274" mass="30396">MMNKTLKALSVGLSLLAITSQGYAAGLPECDTAECQEYFKAYTILTKRGHSDAMATLGELYYAGYGTKKNQDKAFKWFRRAAKFGNTTAQYKAGIMYLQDGEHQDIDKGITLLKRSSKINFSPSTFVLGKIYLGNELVKQDLAEADHWLSKAYELNNQEAQKFAKQLKTSPQGETLTLPKLYGLIEADTKRNPGSNAPVGEMETITVTAPDFTAFFNDEIMRLNNSRPDTEKGTGSNIAGRTCAEMWACSSEGDGERIRDFLLSDWGKVALSFR</sequence>
<organism evidence="2 3">
    <name type="scientific">Shewanella insulae</name>
    <dbReference type="NCBI Taxonomy" id="2681496"/>
    <lineage>
        <taxon>Bacteria</taxon>
        <taxon>Pseudomonadati</taxon>
        <taxon>Pseudomonadota</taxon>
        <taxon>Gammaproteobacteria</taxon>
        <taxon>Alteromonadales</taxon>
        <taxon>Shewanellaceae</taxon>
        <taxon>Shewanella</taxon>
    </lineage>
</organism>
<feature type="chain" id="PRO_5027023120" evidence="1">
    <location>
        <begin position="25"/>
        <end position="274"/>
    </location>
</feature>
<dbReference type="InterPro" id="IPR050767">
    <property type="entry name" value="Sel1_AlgK"/>
</dbReference>
<proteinExistence type="predicted"/>
<evidence type="ECO:0000256" key="1">
    <source>
        <dbReference type="SAM" id="SignalP"/>
    </source>
</evidence>
<dbReference type="EMBL" id="WRPA01000012">
    <property type="protein sequence ID" value="MXR69685.1"/>
    <property type="molecule type" value="Genomic_DNA"/>
</dbReference>